<accession>A0A915EBA2</accession>
<evidence type="ECO:0000256" key="1">
    <source>
        <dbReference type="PROSITE-ProRule" id="PRU00325"/>
    </source>
</evidence>
<evidence type="ECO:0000313" key="4">
    <source>
        <dbReference type="WBParaSite" id="jg4516"/>
    </source>
</evidence>
<keyword evidence="1" id="KW-0862">Zinc</keyword>
<dbReference type="InterPro" id="IPR018289">
    <property type="entry name" value="MULE_transposase_dom"/>
</dbReference>
<dbReference type="GO" id="GO:0006355">
    <property type="term" value="P:regulation of DNA-templated transcription"/>
    <property type="evidence" value="ECO:0007669"/>
    <property type="project" value="InterPro"/>
</dbReference>
<protein>
    <submittedName>
        <fullName evidence="4">SWIM-type domain-containing protein</fullName>
    </submittedName>
</protein>
<dbReference type="PANTHER" id="PTHR31669:SF251">
    <property type="entry name" value="PROTEIN FAR1-RELATED SEQUENCE"/>
    <property type="match status" value="1"/>
</dbReference>
<dbReference type="PANTHER" id="PTHR31669">
    <property type="entry name" value="PROTEIN FAR1-RELATED SEQUENCE 10-RELATED"/>
    <property type="match status" value="1"/>
</dbReference>
<dbReference type="InterPro" id="IPR031052">
    <property type="entry name" value="FHY3/FAR1"/>
</dbReference>
<dbReference type="PROSITE" id="PS50966">
    <property type="entry name" value="ZF_SWIM"/>
    <property type="match status" value="1"/>
</dbReference>
<dbReference type="AlphaFoldDB" id="A0A915EBA2"/>
<evidence type="ECO:0000313" key="3">
    <source>
        <dbReference type="Proteomes" id="UP000887574"/>
    </source>
</evidence>
<dbReference type="InterPro" id="IPR007527">
    <property type="entry name" value="Znf_SWIM"/>
</dbReference>
<dbReference type="GO" id="GO:0008270">
    <property type="term" value="F:zinc ion binding"/>
    <property type="evidence" value="ECO:0007669"/>
    <property type="project" value="UniProtKB-KW"/>
</dbReference>
<dbReference type="Pfam" id="PF10551">
    <property type="entry name" value="MULE"/>
    <property type="match status" value="1"/>
</dbReference>
<name>A0A915EBA2_9BILA</name>
<organism evidence="3 4">
    <name type="scientific">Ditylenchus dipsaci</name>
    <dbReference type="NCBI Taxonomy" id="166011"/>
    <lineage>
        <taxon>Eukaryota</taxon>
        <taxon>Metazoa</taxon>
        <taxon>Ecdysozoa</taxon>
        <taxon>Nematoda</taxon>
        <taxon>Chromadorea</taxon>
        <taxon>Rhabditida</taxon>
        <taxon>Tylenchina</taxon>
        <taxon>Tylenchomorpha</taxon>
        <taxon>Sphaerularioidea</taxon>
        <taxon>Anguinidae</taxon>
        <taxon>Anguininae</taxon>
        <taxon>Ditylenchus</taxon>
    </lineage>
</organism>
<reference evidence="4" key="1">
    <citation type="submission" date="2022-11" db="UniProtKB">
        <authorList>
            <consortium name="WormBaseParasite"/>
        </authorList>
    </citation>
    <scope>IDENTIFICATION</scope>
</reference>
<sequence length="576" mass="65342">MMEALPTRRGEQNSYFQVAAFEGDDAMAKVQQWKEDINSEWNKDGNKWQLKSYICPAVLRIRRIEGKQVIVVERARSHSDHKPIGGTARSFSSPVKRFVSKKMQEKTPKKIQNEILVSRKALNIISAPLLKQIQNFVYRSKENSVSLSSIDLEKYYESNSAVPDIVDECFTAGLHMKKTDTDPEFSLVGTTPKLHKMQHQSSSVQVDSTYGLNWNGFPLMVAGFSDTNKKFYMTHVALVSNENVACYQHFFRVIAGLTYQPEILMADGDRAITTAASNVWPISLRLMCWFHAMKNIRKWAKDIKLDKQTRIWIYKQLSFLQCAASSQEFVKAACSLQDSLDQLSRKKPGASDNVSTNNSLESRNRVIKACEVVGKNLPLQKFMGQMKLMVENCSLSPDHQSPAKVPSIAPDVYRQAYQLEKEKRSMVSFGSAYLLPSKSGLHKNLVETFAALHSLPSYTNWELYKENRSAIHILNHSNGWPNFYCCTCPVGIKKSPCKHSVMLMKIKGILSYPRDATAEPLLQKRKEAVHQTKKSLLLLNSDKRKQHIFVRQHTIKHAQNQGDIFSRLTSAGPSAD</sequence>
<proteinExistence type="predicted"/>
<evidence type="ECO:0000259" key="2">
    <source>
        <dbReference type="PROSITE" id="PS50966"/>
    </source>
</evidence>
<feature type="domain" description="SWIM-type" evidence="2">
    <location>
        <begin position="471"/>
        <end position="508"/>
    </location>
</feature>
<keyword evidence="1" id="KW-0479">Metal-binding</keyword>
<keyword evidence="1" id="KW-0863">Zinc-finger</keyword>
<keyword evidence="3" id="KW-1185">Reference proteome</keyword>
<dbReference type="Proteomes" id="UP000887574">
    <property type="component" value="Unplaced"/>
</dbReference>
<dbReference type="WBParaSite" id="jg4516">
    <property type="protein sequence ID" value="jg4516"/>
    <property type="gene ID" value="jg4516"/>
</dbReference>